<comment type="caution">
    <text evidence="4">The sequence shown here is derived from an EMBL/GenBank/DDBJ whole genome shotgun (WGS) entry which is preliminary data.</text>
</comment>
<dbReference type="RefSeq" id="WP_146929047.1">
    <property type="nucleotide sequence ID" value="NZ_BJUB01000010.1"/>
</dbReference>
<evidence type="ECO:0000256" key="2">
    <source>
        <dbReference type="ARBA" id="ARBA00023163"/>
    </source>
</evidence>
<accession>A0A510VBZ0</accession>
<dbReference type="AlphaFoldDB" id="A0A510VBZ0"/>
<keyword evidence="1" id="KW-0805">Transcription regulation</keyword>
<evidence type="ECO:0000259" key="3">
    <source>
        <dbReference type="Pfam" id="PF13490"/>
    </source>
</evidence>
<dbReference type="EMBL" id="BJUB01000010">
    <property type="protein sequence ID" value="GEK22675.1"/>
    <property type="molecule type" value="Genomic_DNA"/>
</dbReference>
<protein>
    <recommendedName>
        <fullName evidence="3">Putative zinc-finger domain-containing protein</fullName>
    </recommendedName>
</protein>
<evidence type="ECO:0000313" key="4">
    <source>
        <dbReference type="EMBL" id="GEK22675.1"/>
    </source>
</evidence>
<dbReference type="Proteomes" id="UP000321118">
    <property type="component" value="Unassembled WGS sequence"/>
</dbReference>
<dbReference type="InterPro" id="IPR027383">
    <property type="entry name" value="Znf_put"/>
</dbReference>
<keyword evidence="2" id="KW-0804">Transcription</keyword>
<organism evidence="4 5">
    <name type="scientific">Cellulomonas xylanilytica</name>
    <dbReference type="NCBI Taxonomy" id="233583"/>
    <lineage>
        <taxon>Bacteria</taxon>
        <taxon>Bacillati</taxon>
        <taxon>Actinomycetota</taxon>
        <taxon>Actinomycetes</taxon>
        <taxon>Micrococcales</taxon>
        <taxon>Cellulomonadaceae</taxon>
        <taxon>Cellulomonas</taxon>
    </lineage>
</organism>
<reference evidence="4 5" key="1">
    <citation type="submission" date="2019-07" db="EMBL/GenBank/DDBJ databases">
        <title>Whole genome shotgun sequence of Cellulomonas xylanilytica NBRC 101102.</title>
        <authorList>
            <person name="Hosoyama A."/>
            <person name="Uohara A."/>
            <person name="Ohji S."/>
            <person name="Ichikawa N."/>
        </authorList>
    </citation>
    <scope>NUCLEOTIDE SEQUENCE [LARGE SCALE GENOMIC DNA]</scope>
    <source>
        <strain evidence="4 5">NBRC 101102</strain>
    </source>
</reference>
<evidence type="ECO:0000313" key="5">
    <source>
        <dbReference type="Proteomes" id="UP000321118"/>
    </source>
</evidence>
<dbReference type="InterPro" id="IPR041916">
    <property type="entry name" value="Anti_sigma_zinc_sf"/>
</dbReference>
<evidence type="ECO:0000256" key="1">
    <source>
        <dbReference type="ARBA" id="ARBA00023015"/>
    </source>
</evidence>
<dbReference type="Pfam" id="PF13490">
    <property type="entry name" value="zf-HC2"/>
    <property type="match status" value="1"/>
</dbReference>
<keyword evidence="5" id="KW-1185">Reference proteome</keyword>
<dbReference type="OrthoDB" id="3743969at2"/>
<dbReference type="Gene3D" id="1.10.10.1320">
    <property type="entry name" value="Anti-sigma factor, zinc-finger domain"/>
    <property type="match status" value="1"/>
</dbReference>
<gene>
    <name evidence="4" type="ORF">CXY01_31950</name>
</gene>
<proteinExistence type="predicted"/>
<sequence length="334" mass="34398">MSHLGSRISALVDGQLSVPETEKALAHVAVCPGCAAELAASRAARRALTSADEVTPNPDLTARLLSLAGSPPDADPFAGDPFAPPARQTRDELASYGVASGGLGSRGWRGSGSLRGDVGHRRSSVRIAAGSMAGLGAVAAMLFVLGERPDVVPTVHPGVDLGLLGQATTEDPAAADRVVDTSSWPVADGSTDASHQTLAWLRAHAWTFPAELPDGWTVTAVRWSGDDSRVLEVDVTGADGTSLVVTEQQGRLETGALAGAPTSEVGGRQVYVLSFEPWHVVWQAEGTVVQVVGSQSSGSAETLVGAFPDGAFDDGVPARITRGWDTVTGALERP</sequence>
<feature type="domain" description="Putative zinc-finger" evidence="3">
    <location>
        <begin position="7"/>
        <end position="35"/>
    </location>
</feature>
<name>A0A510VBZ0_9CELL</name>